<dbReference type="EMBL" id="JACEFT010000056">
    <property type="protein sequence ID" value="MBA2781208.1"/>
    <property type="molecule type" value="Genomic_DNA"/>
</dbReference>
<dbReference type="Proteomes" id="UP000814353">
    <property type="component" value="Unassembled WGS sequence"/>
</dbReference>
<reference evidence="1 3" key="2">
    <citation type="submission" date="2020-07" db="EMBL/GenBank/DDBJ databases">
        <title>Identification of Halomonas strains.</title>
        <authorList>
            <person name="Xiao Z."/>
            <person name="Shen J."/>
        </authorList>
    </citation>
    <scope>NUCLEOTIDE SEQUENCE [LARGE SCALE GENOMIC DNA]</scope>
    <source>
        <strain evidence="1 3">DSM 17331</strain>
    </source>
</reference>
<keyword evidence="4" id="KW-1185">Reference proteome</keyword>
<accession>A0A7W0AFI0</accession>
<dbReference type="EMBL" id="JABFUB010000042">
    <property type="protein sequence ID" value="MCG6663890.1"/>
    <property type="molecule type" value="Genomic_DNA"/>
</dbReference>
<gene>
    <name evidence="1" type="ORF">H1D44_20245</name>
    <name evidence="2" type="ORF">HOP48_20435</name>
</gene>
<evidence type="ECO:0000313" key="4">
    <source>
        <dbReference type="Proteomes" id="UP000814353"/>
    </source>
</evidence>
<dbReference type="Proteomes" id="UP000518091">
    <property type="component" value="Unassembled WGS sequence"/>
</dbReference>
<reference evidence="2 4" key="1">
    <citation type="submission" date="2020-05" db="EMBL/GenBank/DDBJ databases">
        <title>Comparative genomic analysis of denitrifying bacteria from Halomonas genus.</title>
        <authorList>
            <person name="Wang L."/>
            <person name="Shao Z."/>
        </authorList>
    </citation>
    <scope>NUCLEOTIDE SEQUENCE [LARGE SCALE GENOMIC DNA]</scope>
    <source>
        <strain evidence="2 4">DSM 17331</strain>
    </source>
</reference>
<comment type="caution">
    <text evidence="1">The sequence shown here is derived from an EMBL/GenBank/DDBJ whole genome shotgun (WGS) entry which is preliminary data.</text>
</comment>
<dbReference type="AlphaFoldDB" id="A0A7W0AFI0"/>
<organism evidence="1 3">
    <name type="scientific">Billgrantia kenyensis</name>
    <dbReference type="NCBI Taxonomy" id="321266"/>
    <lineage>
        <taxon>Bacteria</taxon>
        <taxon>Pseudomonadati</taxon>
        <taxon>Pseudomonadota</taxon>
        <taxon>Gammaproteobacteria</taxon>
        <taxon>Oceanospirillales</taxon>
        <taxon>Halomonadaceae</taxon>
        <taxon>Billgrantia</taxon>
    </lineage>
</organism>
<evidence type="ECO:0000313" key="1">
    <source>
        <dbReference type="EMBL" id="MBA2781208.1"/>
    </source>
</evidence>
<proteinExistence type="predicted"/>
<evidence type="ECO:0000313" key="3">
    <source>
        <dbReference type="Proteomes" id="UP000518091"/>
    </source>
</evidence>
<evidence type="ECO:0000313" key="2">
    <source>
        <dbReference type="EMBL" id="MCG6663890.1"/>
    </source>
</evidence>
<sequence length="240" mass="27469">MFKVLLISCIFSYSFIFSLKHVDAKTFSEYDILGIKLGMSPEEVAEIAHSQGYELKEENRVENEDSKEHLYQYWTSDDSQGNLLLHYALPPSNKEVLIVKRGTSEHFFHGQYLQEALVEKYGEPTHLREPSQLFDGSATLYMWYHGSADDGPVCPNIPPPGSKEQINFYAITHNDCTGLLLRIYLETRLAPDGPSFHIYESHLVDYSAVLVNYQEFLNAREDAETPPNNEVYVPMEPPKL</sequence>
<name>A0A7W0AFI0_9GAMM</name>
<protein>
    <submittedName>
        <fullName evidence="1">Uncharacterized protein</fullName>
    </submittedName>
</protein>
<dbReference type="RefSeq" id="WP_181517077.1">
    <property type="nucleotide sequence ID" value="NZ_JABFUB010000042.1"/>
</dbReference>